<keyword evidence="3" id="KW-0378">Hydrolase</keyword>
<dbReference type="InterPro" id="IPR035669">
    <property type="entry name" value="SGNH_plant_lipase-like"/>
</dbReference>
<feature type="chain" id="PRO_5040380117" evidence="5">
    <location>
        <begin position="23"/>
        <end position="385"/>
    </location>
</feature>
<keyword evidence="4" id="KW-0325">Glycoprotein</keyword>
<protein>
    <submittedName>
        <fullName evidence="6">Uncharacterized protein</fullName>
    </submittedName>
</protein>
<dbReference type="Gene3D" id="3.40.50.1110">
    <property type="entry name" value="SGNH hydrolase"/>
    <property type="match status" value="1"/>
</dbReference>
<dbReference type="AlphaFoldDB" id="A0A9Q1JL06"/>
<evidence type="ECO:0000256" key="5">
    <source>
        <dbReference type="SAM" id="SignalP"/>
    </source>
</evidence>
<dbReference type="Proteomes" id="UP001153076">
    <property type="component" value="Unassembled WGS sequence"/>
</dbReference>
<dbReference type="SUPFAM" id="SSF52266">
    <property type="entry name" value="SGNH hydrolase"/>
    <property type="match status" value="1"/>
</dbReference>
<organism evidence="6 7">
    <name type="scientific">Carnegiea gigantea</name>
    <dbReference type="NCBI Taxonomy" id="171969"/>
    <lineage>
        <taxon>Eukaryota</taxon>
        <taxon>Viridiplantae</taxon>
        <taxon>Streptophyta</taxon>
        <taxon>Embryophyta</taxon>
        <taxon>Tracheophyta</taxon>
        <taxon>Spermatophyta</taxon>
        <taxon>Magnoliopsida</taxon>
        <taxon>eudicotyledons</taxon>
        <taxon>Gunneridae</taxon>
        <taxon>Pentapetalae</taxon>
        <taxon>Caryophyllales</taxon>
        <taxon>Cactineae</taxon>
        <taxon>Cactaceae</taxon>
        <taxon>Cactoideae</taxon>
        <taxon>Echinocereeae</taxon>
        <taxon>Carnegiea</taxon>
    </lineage>
</organism>
<keyword evidence="2 5" id="KW-0732">Signal</keyword>
<dbReference type="InterPro" id="IPR001087">
    <property type="entry name" value="GDSL"/>
</dbReference>
<dbReference type="InterPro" id="IPR036514">
    <property type="entry name" value="SGNH_hydro_sf"/>
</dbReference>
<evidence type="ECO:0000256" key="2">
    <source>
        <dbReference type="ARBA" id="ARBA00022729"/>
    </source>
</evidence>
<keyword evidence="7" id="KW-1185">Reference proteome</keyword>
<evidence type="ECO:0000256" key="4">
    <source>
        <dbReference type="ARBA" id="ARBA00023180"/>
    </source>
</evidence>
<evidence type="ECO:0000256" key="3">
    <source>
        <dbReference type="ARBA" id="ARBA00022801"/>
    </source>
</evidence>
<dbReference type="Pfam" id="PF00657">
    <property type="entry name" value="Lipase_GDSL"/>
    <property type="match status" value="1"/>
</dbReference>
<proteinExistence type="inferred from homology"/>
<evidence type="ECO:0000313" key="7">
    <source>
        <dbReference type="Proteomes" id="UP001153076"/>
    </source>
</evidence>
<dbReference type="PANTHER" id="PTHR22835">
    <property type="entry name" value="ZINC FINGER FYVE DOMAIN CONTAINING PROTEIN"/>
    <property type="match status" value="1"/>
</dbReference>
<dbReference type="CDD" id="cd01837">
    <property type="entry name" value="SGNH_plant_lipase_like"/>
    <property type="match status" value="1"/>
</dbReference>
<gene>
    <name evidence="6" type="ORF">Cgig2_000513</name>
</gene>
<comment type="caution">
    <text evidence="6">The sequence shown here is derived from an EMBL/GenBank/DDBJ whole genome shotgun (WGS) entry which is preliminary data.</text>
</comment>
<dbReference type="PANTHER" id="PTHR22835:SF476">
    <property type="entry name" value="OS06G0160200 PROTEIN"/>
    <property type="match status" value="1"/>
</dbReference>
<dbReference type="GO" id="GO:0016788">
    <property type="term" value="F:hydrolase activity, acting on ester bonds"/>
    <property type="evidence" value="ECO:0007669"/>
    <property type="project" value="InterPro"/>
</dbReference>
<dbReference type="EMBL" id="JAKOGI010001152">
    <property type="protein sequence ID" value="KAJ8427384.1"/>
    <property type="molecule type" value="Genomic_DNA"/>
</dbReference>
<comment type="similarity">
    <text evidence="1">Belongs to the 'GDSL' lipolytic enzyme family.</text>
</comment>
<name>A0A9Q1JL06_9CARY</name>
<evidence type="ECO:0000256" key="1">
    <source>
        <dbReference type="ARBA" id="ARBA00008668"/>
    </source>
</evidence>
<sequence length="385" mass="41422">MGQLSVVVLVATLVVFGYLCEGKCEIDGIFNFGDSNTDTGGFFAAFPAEKPPFGMTYFERPTGRASDGRVIVDFLAQAIGIPYLSPYLKAVGADFRHGANFATAASTVRLPNTSLFVTGVSPFSLAIQLNQMKQFQSDVFELHSLSSASSAKAVATPLPRGSIFKNALYTFYIGQNDFTGNLAALGISGVKQFLPQVISQITSTIKELYNIGGRTFWVLNLAPVGCYPAFLVELPHQSSDLDEFGCMISYNNAVLDYNSMLKEAIQETRAALPDAYVIYVDTHSVLLDLFQHPTSYGLEYGTKACCGQGGGAYNFNPDVFCGNTKIINGSTLTATACAEPSKYVSWDGIHATEAANKLVTLAILNGSIFDPPYPLSRLCDLNPIG</sequence>
<dbReference type="OrthoDB" id="1600564at2759"/>
<evidence type="ECO:0000313" key="6">
    <source>
        <dbReference type="EMBL" id="KAJ8427384.1"/>
    </source>
</evidence>
<reference evidence="6" key="1">
    <citation type="submission" date="2022-04" db="EMBL/GenBank/DDBJ databases">
        <title>Carnegiea gigantea Genome sequencing and assembly v2.</title>
        <authorList>
            <person name="Copetti D."/>
            <person name="Sanderson M.J."/>
            <person name="Burquez A."/>
            <person name="Wojciechowski M.F."/>
        </authorList>
    </citation>
    <scope>NUCLEOTIDE SEQUENCE</scope>
    <source>
        <strain evidence="6">SGP5-SGP5p</strain>
        <tissue evidence="6">Aerial part</tissue>
    </source>
</reference>
<accession>A0A9Q1JL06</accession>
<feature type="signal peptide" evidence="5">
    <location>
        <begin position="1"/>
        <end position="22"/>
    </location>
</feature>